<dbReference type="RefSeq" id="WP_176273807.1">
    <property type="nucleotide sequence ID" value="NZ_JABWTA010000001.1"/>
</dbReference>
<evidence type="ECO:0000256" key="3">
    <source>
        <dbReference type="ARBA" id="ARBA00022692"/>
    </source>
</evidence>
<dbReference type="GO" id="GO:0022857">
    <property type="term" value="F:transmembrane transporter activity"/>
    <property type="evidence" value="ECO:0007669"/>
    <property type="project" value="InterPro"/>
</dbReference>
<dbReference type="PANTHER" id="PTHR42770:SF7">
    <property type="entry name" value="MEMBRANE PROTEIN"/>
    <property type="match status" value="1"/>
</dbReference>
<evidence type="ECO:0000313" key="7">
    <source>
        <dbReference type="EMBL" id="NVE95604.1"/>
    </source>
</evidence>
<evidence type="ECO:0000256" key="4">
    <source>
        <dbReference type="ARBA" id="ARBA00022989"/>
    </source>
</evidence>
<sequence length="433" mass="46019">MDETGKPPRVIGLTGAILINLNGAVGAGIFALPALLYAGAGSFAPYSILIFALFYACLIAIPAKLSTLFDQSGGPQLYAQHAFGNWTGFQLGWFHMCANMSSRAANLHVLAAYLAAIFPFFGGPVAKPVLLVTLVLFYLAIALVGMKQSIGALWIGSVLKLSPILILCAVGLTMNGIPTSVSLPEFSEFEAVALLIAYAFSGAGTAAITAGETKEPQRIIFRSIFTGLAVVAVFYALVMLSYIAIQPDTAEVDSPLAAAGAAVFGELGILIISVTAIFSVGTNLLNGFLIYPRIFYGMGCRGLLPRPFAYVSRRFETPWVAILVYCGIVAGLALSGTFVFLAMLTVAVEQIILLVITAALVLIWRRNDGGIADRMGWRWAFIIPVGVIMMLWLTAQASLESLLSTFGLLAIGMVLYLLSSKSAHEGEDIRIVS</sequence>
<feature type="transmembrane region" description="Helical" evidence="6">
    <location>
        <begin position="257"/>
        <end position="285"/>
    </location>
</feature>
<dbReference type="Gene3D" id="1.20.1740.10">
    <property type="entry name" value="Amino acid/polyamine transporter I"/>
    <property type="match status" value="1"/>
</dbReference>
<keyword evidence="3 6" id="KW-0812">Transmembrane</keyword>
<dbReference type="InterPro" id="IPR002293">
    <property type="entry name" value="AA/rel_permease1"/>
</dbReference>
<feature type="transmembrane region" description="Helical" evidence="6">
    <location>
        <begin position="401"/>
        <end position="418"/>
    </location>
</feature>
<organism evidence="7 8">
    <name type="scientific">Altererythrobacter lutimaris</name>
    <dbReference type="NCBI Taxonomy" id="2743979"/>
    <lineage>
        <taxon>Bacteria</taxon>
        <taxon>Pseudomonadati</taxon>
        <taxon>Pseudomonadota</taxon>
        <taxon>Alphaproteobacteria</taxon>
        <taxon>Sphingomonadales</taxon>
        <taxon>Erythrobacteraceae</taxon>
        <taxon>Altererythrobacter</taxon>
    </lineage>
</organism>
<feature type="transmembrane region" description="Helical" evidence="6">
    <location>
        <begin position="376"/>
        <end position="395"/>
    </location>
</feature>
<dbReference type="InterPro" id="IPR050367">
    <property type="entry name" value="APC_superfamily"/>
</dbReference>
<feature type="transmembrane region" description="Helical" evidence="6">
    <location>
        <begin position="347"/>
        <end position="364"/>
    </location>
</feature>
<gene>
    <name evidence="7" type="ORF">HUO12_11915</name>
</gene>
<comment type="subcellular location">
    <subcellularLocation>
        <location evidence="1">Cell membrane</location>
        <topology evidence="1">Multi-pass membrane protein</topology>
    </subcellularLocation>
</comment>
<feature type="transmembrane region" description="Helical" evidence="6">
    <location>
        <begin position="43"/>
        <end position="61"/>
    </location>
</feature>
<dbReference type="EMBL" id="JABWTA010000001">
    <property type="protein sequence ID" value="NVE95604.1"/>
    <property type="molecule type" value="Genomic_DNA"/>
</dbReference>
<feature type="transmembrane region" description="Helical" evidence="6">
    <location>
        <begin position="152"/>
        <end position="172"/>
    </location>
</feature>
<feature type="transmembrane region" description="Helical" evidence="6">
    <location>
        <begin position="192"/>
        <end position="211"/>
    </location>
</feature>
<evidence type="ECO:0000256" key="2">
    <source>
        <dbReference type="ARBA" id="ARBA00022475"/>
    </source>
</evidence>
<feature type="transmembrane region" description="Helical" evidence="6">
    <location>
        <begin position="12"/>
        <end position="37"/>
    </location>
</feature>
<keyword evidence="8" id="KW-1185">Reference proteome</keyword>
<protein>
    <submittedName>
        <fullName evidence="7">APC family permease</fullName>
    </submittedName>
</protein>
<keyword evidence="5 6" id="KW-0472">Membrane</keyword>
<feature type="transmembrane region" description="Helical" evidence="6">
    <location>
        <begin position="223"/>
        <end position="245"/>
    </location>
</feature>
<proteinExistence type="predicted"/>
<feature type="transmembrane region" description="Helical" evidence="6">
    <location>
        <begin position="104"/>
        <end position="122"/>
    </location>
</feature>
<dbReference type="PANTHER" id="PTHR42770">
    <property type="entry name" value="AMINO ACID TRANSPORTER-RELATED"/>
    <property type="match status" value="1"/>
</dbReference>
<evidence type="ECO:0000256" key="5">
    <source>
        <dbReference type="ARBA" id="ARBA00023136"/>
    </source>
</evidence>
<dbReference type="Pfam" id="PF13520">
    <property type="entry name" value="AA_permease_2"/>
    <property type="match status" value="1"/>
</dbReference>
<accession>A0A850H8J0</accession>
<feature type="transmembrane region" description="Helical" evidence="6">
    <location>
        <begin position="128"/>
        <end position="145"/>
    </location>
</feature>
<name>A0A850H8J0_9SPHN</name>
<feature type="transmembrane region" description="Helical" evidence="6">
    <location>
        <begin position="319"/>
        <end position="341"/>
    </location>
</feature>
<dbReference type="Proteomes" id="UP000546031">
    <property type="component" value="Unassembled WGS sequence"/>
</dbReference>
<evidence type="ECO:0000256" key="1">
    <source>
        <dbReference type="ARBA" id="ARBA00004651"/>
    </source>
</evidence>
<reference evidence="7 8" key="1">
    <citation type="submission" date="2020-06" db="EMBL/GenBank/DDBJ databases">
        <title>Altererythrobacter lutimaris sp. nov., a marine bacterium isolated from a tidal flat.</title>
        <authorList>
            <person name="Kim D."/>
            <person name="Yoo Y."/>
            <person name="Kim J.-J."/>
        </authorList>
    </citation>
    <scope>NUCLEOTIDE SEQUENCE [LARGE SCALE GENOMIC DNA]</scope>
    <source>
        <strain evidence="7 8">JGD-16</strain>
    </source>
</reference>
<keyword evidence="4 6" id="KW-1133">Transmembrane helix</keyword>
<evidence type="ECO:0000313" key="8">
    <source>
        <dbReference type="Proteomes" id="UP000546031"/>
    </source>
</evidence>
<comment type="caution">
    <text evidence="7">The sequence shown here is derived from an EMBL/GenBank/DDBJ whole genome shotgun (WGS) entry which is preliminary data.</text>
</comment>
<dbReference type="AlphaFoldDB" id="A0A850H8J0"/>
<keyword evidence="2" id="KW-1003">Cell membrane</keyword>
<dbReference type="PIRSF" id="PIRSF006060">
    <property type="entry name" value="AA_transporter"/>
    <property type="match status" value="1"/>
</dbReference>
<evidence type="ECO:0000256" key="6">
    <source>
        <dbReference type="SAM" id="Phobius"/>
    </source>
</evidence>
<dbReference type="GO" id="GO:0005886">
    <property type="term" value="C:plasma membrane"/>
    <property type="evidence" value="ECO:0007669"/>
    <property type="project" value="UniProtKB-SubCell"/>
</dbReference>